<sequence length="394" mass="44135">MIGISKLLCSSESYGDKLRYVKEAKNQKNGATSNLGPVVVFNCTKTCNLRCKHCYAGSDGKTYKDELSTEEAYSLIADLSDFKVPVIIFSGGEPLIRKDIFELIEFAKKNNIRSTLSTNGTLIDKETAKKIKKAGVSYVGISIDGIGEKNDDFRGKKGAYDKAIEGIRNCKEVGQKVGLRFTINQYNYGEIESIFKLIKKEEIDRVCFYHLVYSGRGSSMINKDISNKEARAAMDLIMDKTLELGNKVEILTVDNYADAVYLYLKAKDKFKDKEEDILKFLEINGGNRSGIAIANVDYRGNVHPDQFTSNHSFGNVKDKKFKDIWTDYSNSILKGLKDRKKLLKGRCGKCKWLSICNGNFRTRAEAVTGDFWASDPACYLTNNEIGVSENEGLI</sequence>
<feature type="domain" description="Radical SAM core" evidence="15">
    <location>
        <begin position="33"/>
        <end position="247"/>
    </location>
</feature>
<gene>
    <name evidence="16" type="ordered locus">CA_C2796</name>
</gene>
<dbReference type="PROSITE" id="PS51918">
    <property type="entry name" value="RADICAL_SAM"/>
    <property type="match status" value="1"/>
</dbReference>
<keyword evidence="6" id="KW-0411">Iron-sulfur</keyword>
<keyword evidence="4" id="KW-0479">Metal-binding</keyword>
<dbReference type="GO" id="GO:0051539">
    <property type="term" value="F:4 iron, 4 sulfur cluster binding"/>
    <property type="evidence" value="ECO:0007669"/>
    <property type="project" value="UniProtKB-KW"/>
</dbReference>
<dbReference type="EMBL" id="AE001437">
    <property type="protein sequence ID" value="AAK80740.1"/>
    <property type="molecule type" value="Genomic_DNA"/>
</dbReference>
<evidence type="ECO:0000256" key="9">
    <source>
        <dbReference type="ARBA" id="ARBA00051925"/>
    </source>
</evidence>
<dbReference type="InterPro" id="IPR023885">
    <property type="entry name" value="4Fe4S-binding_SPASM_dom"/>
</dbReference>
<dbReference type="PIRSF" id="PIRSF037420">
    <property type="entry name" value="PQQ_syn_pqqE"/>
    <property type="match status" value="1"/>
</dbReference>
<dbReference type="EC" id="1.3.98.7" evidence="10"/>
<dbReference type="PANTHER" id="PTHR11228:SF7">
    <property type="entry name" value="PQQA PEPTIDE CYCLASE"/>
    <property type="match status" value="1"/>
</dbReference>
<dbReference type="SFLD" id="SFLDG01385">
    <property type="entry name" value="heme_carboxy_lyase_like"/>
    <property type="match status" value="1"/>
</dbReference>
<reference evidence="16 17" key="1">
    <citation type="journal article" date="2001" name="J. Bacteriol.">
        <title>Genome sequence and comparative analysis of the solvent-producing bacterium Clostridium acetobutylicum.</title>
        <authorList>
            <person name="Nolling J."/>
            <person name="Breton G."/>
            <person name="Omelchenko M.V."/>
            <person name="Makarova K.S."/>
            <person name="Zeng Q."/>
            <person name="Gibson R."/>
            <person name="Lee H.M."/>
            <person name="Dubois J."/>
            <person name="Qiu D."/>
            <person name="Hitti J."/>
            <person name="Wolf Y.I."/>
            <person name="Tatusov R.L."/>
            <person name="Sabathe F."/>
            <person name="Doucette-Stamm L."/>
            <person name="Soucaille P."/>
            <person name="Daly M.J."/>
            <person name="Bennett G.N."/>
            <person name="Koonin E.V."/>
            <person name="Smith D.R."/>
        </authorList>
    </citation>
    <scope>NUCLEOTIDE SEQUENCE [LARGE SCALE GENOMIC DNA]</scope>
    <source>
        <strain evidence="17">ATCC 824 / DSM 792 / JCM 1419 / LMG 5710 / VKM B-1787</strain>
    </source>
</reference>
<dbReference type="eggNOG" id="COG0535">
    <property type="taxonomic scope" value="Bacteria"/>
</dbReference>
<dbReference type="SMART" id="SM00729">
    <property type="entry name" value="Elp3"/>
    <property type="match status" value="1"/>
</dbReference>
<dbReference type="InterPro" id="IPR006638">
    <property type="entry name" value="Elp3/MiaA/NifB-like_rSAM"/>
</dbReference>
<evidence type="ECO:0000256" key="14">
    <source>
        <dbReference type="ARBA" id="ARBA00079192"/>
    </source>
</evidence>
<dbReference type="EC" id="4.1.99.26" evidence="11"/>
<dbReference type="HOGENOM" id="CLU_009273_4_0_9"/>
<evidence type="ECO:0000256" key="1">
    <source>
        <dbReference type="ARBA" id="ARBA00001966"/>
    </source>
</evidence>
<comment type="catalytic activity">
    <reaction evidence="9">
        <text>[mycofactocin precursor peptide]-C-terminal glycyl-N-{[2-(4-hydroxyphenyl)ethenyl]-3-methylbutanamide} + AH2 + S-adenosyl-L-methionine = [mycofactocin precursor peptide]-C-terminal glycyl-N-{5-[(4-hydroxyphenyl)methyl]-4,4-dimethyl-2-oxopyrrolidin-3-yl}acetamide + 5'-deoxyadenosine + L-methionine + A + H(+)</text>
        <dbReference type="Rhea" id="RHEA:65500"/>
        <dbReference type="Rhea" id="RHEA-COMP:16816"/>
        <dbReference type="Rhea" id="RHEA-COMP:16818"/>
        <dbReference type="ChEBI" id="CHEBI:13193"/>
        <dbReference type="ChEBI" id="CHEBI:15378"/>
        <dbReference type="ChEBI" id="CHEBI:17319"/>
        <dbReference type="ChEBI" id="CHEBI:17499"/>
        <dbReference type="ChEBI" id="CHEBI:57844"/>
        <dbReference type="ChEBI" id="CHEBI:59789"/>
        <dbReference type="ChEBI" id="CHEBI:156517"/>
        <dbReference type="ChEBI" id="CHEBI:156518"/>
        <dbReference type="EC" id="4.1.99.26"/>
    </reaction>
</comment>
<evidence type="ECO:0000256" key="7">
    <source>
        <dbReference type="ARBA" id="ARBA00023239"/>
    </source>
</evidence>
<organism evidence="16 17">
    <name type="scientific">Clostridium acetobutylicum (strain ATCC 824 / DSM 792 / JCM 1419 / IAM 19013 / LMG 5710 / NBRC 13948 / NRRL B-527 / VKM B-1787 / 2291 / W)</name>
    <dbReference type="NCBI Taxonomy" id="272562"/>
    <lineage>
        <taxon>Bacteria</taxon>
        <taxon>Bacillati</taxon>
        <taxon>Bacillota</taxon>
        <taxon>Clostridia</taxon>
        <taxon>Eubacteriales</taxon>
        <taxon>Clostridiaceae</taxon>
        <taxon>Clostridium</taxon>
    </lineage>
</organism>
<dbReference type="Pfam" id="PF13186">
    <property type="entry name" value="SPASM"/>
    <property type="match status" value="1"/>
</dbReference>
<dbReference type="KEGG" id="cac:CA_C2796"/>
<dbReference type="SUPFAM" id="SSF102114">
    <property type="entry name" value="Radical SAM enzymes"/>
    <property type="match status" value="1"/>
</dbReference>
<dbReference type="GO" id="GO:0006783">
    <property type="term" value="P:heme biosynthetic process"/>
    <property type="evidence" value="ECO:0007669"/>
    <property type="project" value="TreeGrafter"/>
</dbReference>
<dbReference type="InterPro" id="IPR023930">
    <property type="entry name" value="NirJ1"/>
</dbReference>
<dbReference type="AlphaFoldDB" id="Q97FE4"/>
<evidence type="ECO:0000256" key="11">
    <source>
        <dbReference type="ARBA" id="ARBA00066804"/>
    </source>
</evidence>
<dbReference type="InterPro" id="IPR034480">
    <property type="entry name" value="Heme_synthase-like"/>
</dbReference>
<evidence type="ECO:0000259" key="15">
    <source>
        <dbReference type="PROSITE" id="PS51918"/>
    </source>
</evidence>
<dbReference type="GO" id="GO:0046872">
    <property type="term" value="F:metal ion binding"/>
    <property type="evidence" value="ECO:0007669"/>
    <property type="project" value="UniProtKB-KW"/>
</dbReference>
<protein>
    <recommendedName>
        <fullName evidence="12">Mycofactocin maturase MftC</fullName>
        <ecNumber evidence="10">1.3.98.7</ecNumber>
        <ecNumber evidence="11">4.1.99.26</ecNumber>
    </recommendedName>
    <alternativeName>
        <fullName evidence="14">[Mycofactocin precursor peptide]-pyrrolidinone derivative synthase</fullName>
    </alternativeName>
    <alternativeName>
        <fullName evidence="13">[Mycofactocin precursor peptide]-tyrosine decarboxylase</fullName>
    </alternativeName>
</protein>
<name>Q97FE4_CLOAB</name>
<dbReference type="InterPro" id="IPR050377">
    <property type="entry name" value="Radical_SAM_PqqE_MftC-like"/>
</dbReference>
<dbReference type="GO" id="GO:0003824">
    <property type="term" value="F:catalytic activity"/>
    <property type="evidence" value="ECO:0007669"/>
    <property type="project" value="InterPro"/>
</dbReference>
<dbReference type="CDD" id="cd21123">
    <property type="entry name" value="SPASM_MftC-like"/>
    <property type="match status" value="1"/>
</dbReference>
<dbReference type="Pfam" id="PF04055">
    <property type="entry name" value="Radical_SAM"/>
    <property type="match status" value="1"/>
</dbReference>
<dbReference type="PANTHER" id="PTHR11228">
    <property type="entry name" value="RADICAL SAM DOMAIN PROTEIN"/>
    <property type="match status" value="1"/>
</dbReference>
<dbReference type="PIR" id="A97244">
    <property type="entry name" value="A97244"/>
</dbReference>
<dbReference type="SFLD" id="SFLDG01386">
    <property type="entry name" value="main_SPASM_domain-containing"/>
    <property type="match status" value="1"/>
</dbReference>
<dbReference type="SFLD" id="SFLDF00543">
    <property type="entry name" value="alternative_heme_biosynthesis"/>
    <property type="match status" value="1"/>
</dbReference>
<dbReference type="InterPro" id="IPR007197">
    <property type="entry name" value="rSAM"/>
</dbReference>
<evidence type="ECO:0000256" key="2">
    <source>
        <dbReference type="ARBA" id="ARBA00022485"/>
    </source>
</evidence>
<evidence type="ECO:0000256" key="10">
    <source>
        <dbReference type="ARBA" id="ARBA00066739"/>
    </source>
</evidence>
<keyword evidence="17" id="KW-1185">Reference proteome</keyword>
<dbReference type="CDD" id="cd01335">
    <property type="entry name" value="Radical_SAM"/>
    <property type="match status" value="1"/>
</dbReference>
<evidence type="ECO:0000256" key="6">
    <source>
        <dbReference type="ARBA" id="ARBA00023014"/>
    </source>
</evidence>
<dbReference type="NCBIfam" id="TIGR04085">
    <property type="entry name" value="rSAM_more_4Fe4S"/>
    <property type="match status" value="1"/>
</dbReference>
<keyword evidence="5" id="KW-0408">Iron</keyword>
<keyword evidence="2" id="KW-0004">4Fe-4S</keyword>
<dbReference type="Gene3D" id="3.20.20.70">
    <property type="entry name" value="Aldolase class I"/>
    <property type="match status" value="1"/>
</dbReference>
<dbReference type="FunFam" id="3.20.20.70:FF:000188">
    <property type="entry name" value="Mycofactocin radical SAM maturase MftC"/>
    <property type="match status" value="1"/>
</dbReference>
<evidence type="ECO:0000256" key="13">
    <source>
        <dbReference type="ARBA" id="ARBA00077306"/>
    </source>
</evidence>
<evidence type="ECO:0000256" key="5">
    <source>
        <dbReference type="ARBA" id="ARBA00023004"/>
    </source>
</evidence>
<evidence type="ECO:0000256" key="8">
    <source>
        <dbReference type="ARBA" id="ARBA00051525"/>
    </source>
</evidence>
<dbReference type="InterPro" id="IPR017200">
    <property type="entry name" value="PqqE-like"/>
</dbReference>
<keyword evidence="7" id="KW-0456">Lyase</keyword>
<dbReference type="Proteomes" id="UP000000814">
    <property type="component" value="Chromosome"/>
</dbReference>
<dbReference type="STRING" id="272562.CA_C2796"/>
<comment type="cofactor">
    <cofactor evidence="1">
        <name>[4Fe-4S] cluster</name>
        <dbReference type="ChEBI" id="CHEBI:49883"/>
    </cofactor>
</comment>
<dbReference type="InterPro" id="IPR058240">
    <property type="entry name" value="rSAM_sf"/>
</dbReference>
<dbReference type="RefSeq" id="WP_010966081.1">
    <property type="nucleotide sequence ID" value="NC_003030.1"/>
</dbReference>
<evidence type="ECO:0000256" key="12">
    <source>
        <dbReference type="ARBA" id="ARBA00074337"/>
    </source>
</evidence>
<proteinExistence type="predicted"/>
<accession>Q97FE4</accession>
<comment type="catalytic activity">
    <reaction evidence="8">
        <text>[mycofactocin precursor peptide]-C-terminal glycyl-L-valyl-L-tyrosine + S-adenosyl-L-methionine = [mycofactocin precursor peptide]-C-terminal glycyl-N-{[2-(4-hydroxyphenyl)ethenyl]-3-methylbutanamide} + 5'-deoxyadenosine + L-methionine + CO2</text>
        <dbReference type="Rhea" id="RHEA:65492"/>
        <dbReference type="Rhea" id="RHEA-COMP:16815"/>
        <dbReference type="Rhea" id="RHEA-COMP:16816"/>
        <dbReference type="ChEBI" id="CHEBI:16526"/>
        <dbReference type="ChEBI" id="CHEBI:17319"/>
        <dbReference type="ChEBI" id="CHEBI:57844"/>
        <dbReference type="ChEBI" id="CHEBI:59789"/>
        <dbReference type="ChEBI" id="CHEBI:156515"/>
        <dbReference type="ChEBI" id="CHEBI:156517"/>
        <dbReference type="EC" id="1.3.98.7"/>
    </reaction>
</comment>
<dbReference type="PATRIC" id="fig|272562.8.peg.2983"/>
<dbReference type="GeneID" id="44999281"/>
<evidence type="ECO:0000313" key="17">
    <source>
        <dbReference type="Proteomes" id="UP000000814"/>
    </source>
</evidence>
<evidence type="ECO:0000313" key="16">
    <source>
        <dbReference type="EMBL" id="AAK80740.1"/>
    </source>
</evidence>
<keyword evidence="3" id="KW-0949">S-adenosyl-L-methionine</keyword>
<evidence type="ECO:0000256" key="3">
    <source>
        <dbReference type="ARBA" id="ARBA00022691"/>
    </source>
</evidence>
<dbReference type="SFLD" id="SFLDS00029">
    <property type="entry name" value="Radical_SAM"/>
    <property type="match status" value="1"/>
</dbReference>
<dbReference type="SFLD" id="SFLDG01067">
    <property type="entry name" value="SPASM/twitch_domain_containing"/>
    <property type="match status" value="1"/>
</dbReference>
<dbReference type="NCBIfam" id="TIGR04054">
    <property type="entry name" value="rSAM_NirJ1"/>
    <property type="match status" value="1"/>
</dbReference>
<evidence type="ECO:0000256" key="4">
    <source>
        <dbReference type="ARBA" id="ARBA00022723"/>
    </source>
</evidence>
<dbReference type="InterPro" id="IPR013785">
    <property type="entry name" value="Aldolase_TIM"/>
</dbReference>
<dbReference type="InterPro" id="IPR034479">
    <property type="entry name" value="AhbC-like"/>
</dbReference>
<dbReference type="OrthoDB" id="7021155at2"/>